<dbReference type="InterPro" id="IPR016624">
    <property type="entry name" value="UCP014753"/>
</dbReference>
<gene>
    <name evidence="3" type="ORF">OJ996_14915</name>
</gene>
<dbReference type="RefSeq" id="WP_264514413.1">
    <property type="nucleotide sequence ID" value="NZ_JAPDDR010000007.1"/>
</dbReference>
<feature type="domain" description="DUF2264" evidence="2">
    <location>
        <begin position="27"/>
        <end position="382"/>
    </location>
</feature>
<evidence type="ECO:0000313" key="3">
    <source>
        <dbReference type="EMBL" id="MCW1914877.1"/>
    </source>
</evidence>
<evidence type="ECO:0000313" key="4">
    <source>
        <dbReference type="Proteomes" id="UP001165653"/>
    </source>
</evidence>
<comment type="caution">
    <text evidence="3">The sequence shown here is derived from an EMBL/GenBank/DDBJ whole genome shotgun (WGS) entry which is preliminary data.</text>
</comment>
<dbReference type="Pfam" id="PF10022">
    <property type="entry name" value="DUF2264"/>
    <property type="match status" value="1"/>
</dbReference>
<dbReference type="EMBL" id="JAPDDR010000007">
    <property type="protein sequence ID" value="MCW1914877.1"/>
    <property type="molecule type" value="Genomic_DNA"/>
</dbReference>
<protein>
    <submittedName>
        <fullName evidence="3">DUF2264 domain-containing protein</fullName>
    </submittedName>
</protein>
<evidence type="ECO:0000259" key="2">
    <source>
        <dbReference type="Pfam" id="PF10022"/>
    </source>
</evidence>
<dbReference type="InterPro" id="IPR049349">
    <property type="entry name" value="DUF2264_N"/>
</dbReference>
<feature type="chain" id="PRO_5045800938" evidence="1">
    <location>
        <begin position="21"/>
        <end position="403"/>
    </location>
</feature>
<keyword evidence="4" id="KW-1185">Reference proteome</keyword>
<keyword evidence="1" id="KW-0732">Signal</keyword>
<dbReference type="Proteomes" id="UP001165653">
    <property type="component" value="Unassembled WGS sequence"/>
</dbReference>
<sequence length="403" mass="44803">MRLPAAISLIFSLLLSPLHAQTGRQDREFSVKALDRIARPVLENLATGKLKQELPLGPGEKDRAKWTYLEAFGRTMGGIAPWLALGADESPEGKLRARYIELSRKALVMATDPASPDYMNFTEVGQPLVDAAFLSQALIQAPDQLWAPLKESEKANLVAALKQTRAIKPYESNWLLFSALVEAALWKLTGECEMAPIKYALQKHEEWYLGDGTYGDGPEYHWDYYNSFVIQPAMLAVIGVCREKQDPLGESWARVLARAKRYASVQERLISPEGTYPVIGRSSAYRFGAFQHLSMMAWRKELPAATSPAAVRGALTAVIRRTLEAPGTFDKQGWLQVGAVGHQPSIREGYISTGSLYLCLAGLQHLGLPANDPFWTAAPEPWTQKRIWAGEDIKADQSHKERK</sequence>
<organism evidence="3 4">
    <name type="scientific">Luteolibacter rhizosphaerae</name>
    <dbReference type="NCBI Taxonomy" id="2989719"/>
    <lineage>
        <taxon>Bacteria</taxon>
        <taxon>Pseudomonadati</taxon>
        <taxon>Verrucomicrobiota</taxon>
        <taxon>Verrucomicrobiia</taxon>
        <taxon>Verrucomicrobiales</taxon>
        <taxon>Verrucomicrobiaceae</taxon>
        <taxon>Luteolibacter</taxon>
    </lineage>
</organism>
<name>A0ABT3G4T9_9BACT</name>
<dbReference type="PANTHER" id="PTHR35339">
    <property type="entry name" value="LINALOOL DEHYDRATASE_ISOMERASE DOMAIN-CONTAINING PROTEIN"/>
    <property type="match status" value="1"/>
</dbReference>
<dbReference type="PIRSF" id="PIRSF014753">
    <property type="entry name" value="UCP014753"/>
    <property type="match status" value="1"/>
</dbReference>
<accession>A0ABT3G4T9</accession>
<proteinExistence type="predicted"/>
<evidence type="ECO:0000256" key="1">
    <source>
        <dbReference type="SAM" id="SignalP"/>
    </source>
</evidence>
<reference evidence="3" key="1">
    <citation type="submission" date="2022-10" db="EMBL/GenBank/DDBJ databases">
        <title>Luteolibacter sp. GHJ8, whole genome shotgun sequencing project.</title>
        <authorList>
            <person name="Zhao G."/>
            <person name="Shen L."/>
        </authorList>
    </citation>
    <scope>NUCLEOTIDE SEQUENCE</scope>
    <source>
        <strain evidence="3">GHJ8</strain>
    </source>
</reference>
<dbReference type="PANTHER" id="PTHR35339:SF3">
    <property type="entry name" value="DUF2264 DOMAIN-CONTAINING PROTEIN"/>
    <property type="match status" value="1"/>
</dbReference>
<feature type="signal peptide" evidence="1">
    <location>
        <begin position="1"/>
        <end position="20"/>
    </location>
</feature>